<comment type="subcellular location">
    <subcellularLocation>
        <location evidence="1">Membrane</location>
        <topology evidence="1">Peripheral membrane protein</topology>
    </subcellularLocation>
    <subcellularLocation>
        <location evidence="2">Secreted</location>
        <location evidence="2">Cell wall</location>
    </subcellularLocation>
</comment>
<dbReference type="Proteomes" id="UP000257109">
    <property type="component" value="Unassembled WGS sequence"/>
</dbReference>
<feature type="non-terminal residue" evidence="17">
    <location>
        <position position="1"/>
    </location>
</feature>
<evidence type="ECO:0000256" key="12">
    <source>
        <dbReference type="ARBA" id="ARBA00023157"/>
    </source>
</evidence>
<sequence>MKWTNPYLVSQHTNIPSQPSSEVAPTMPNQLIHLHLLLLLLLLPSNAHCSQLPRRHLPPLVFTDATALLAFKQKADANNHLDFPPLTRGLPFCAWQGVECNGAKVVRLVLQGLDLGGVWAPNTLTRLDQLRVLSLQNNSLTGPIPDLTGLFNLKSIFLDNNHFTASLPPSLFSLHRLRNLDFSRNNLSGPISAAFTNLDRLHCLRLSYNSFNGSIPPFNQSSLRIFEVSGNNLSGAIPVTPTLFRFPPSSFAFNPNLCGEIIRVQCRPAQPFFGPAAPPTAALGQSAQVHGVNGLIRQPYEKKHRDRRALIIGFSAGVFVLVCSLACFAAAVVRKQRSRSKKDGRSGMMAADAAATAEAAAVMRMEMERELEEKVKRAEVAKSGNLVFCAGEVQGYTLEQLMKGSAELLGRGCLGTTYKAVLDNRLMVTVKRLDAGKMAAHATKEVFERHMEAVGGLRHPNLVPLRAYFQAKQERLIIYDFQPNGSLFSLIHGSRSSRARPLHWTSCLKIAEDVAQGLAFIHQAWRLVHGNLKSSNVLLGPDFEACITDYCLSVLTQPSIYNEEGDSAAYRAPETRNPNHQPTHKSDVYAYGILLLELLTGKFPSELPFIVPGDMSSWVRSIRDDNGGEDGRMDMLLQVATTCSLTSPEQRPTMWQVLKMLQEIKEIVLLEDSSELELRH</sequence>
<keyword evidence="17" id="KW-0418">Kinase</keyword>
<dbReference type="Gene3D" id="3.80.10.10">
    <property type="entry name" value="Ribonuclease Inhibitor"/>
    <property type="match status" value="1"/>
</dbReference>
<dbReference type="Gene3D" id="1.10.510.10">
    <property type="entry name" value="Transferase(Phosphotransferase) domain 1"/>
    <property type="match status" value="1"/>
</dbReference>
<dbReference type="PANTHER" id="PTHR48007:SF37">
    <property type="entry name" value="LEUCINE-RICH REPEAT PROTEIN KINASE FAMILY PROTEIN"/>
    <property type="match status" value="1"/>
</dbReference>
<dbReference type="PROSITE" id="PS50011">
    <property type="entry name" value="PROTEIN_KINASE_DOM"/>
    <property type="match status" value="1"/>
</dbReference>
<gene>
    <name evidence="17" type="ORF">CR513_38727</name>
</gene>
<evidence type="ECO:0000256" key="11">
    <source>
        <dbReference type="ARBA" id="ARBA00023136"/>
    </source>
</evidence>
<keyword evidence="12" id="KW-1015">Disulfide bond</keyword>
<evidence type="ECO:0000256" key="13">
    <source>
        <dbReference type="ARBA" id="ARBA00038043"/>
    </source>
</evidence>
<evidence type="ECO:0000313" key="18">
    <source>
        <dbReference type="Proteomes" id="UP000257109"/>
    </source>
</evidence>
<dbReference type="GO" id="GO:0016020">
    <property type="term" value="C:membrane"/>
    <property type="evidence" value="ECO:0007669"/>
    <property type="project" value="UniProtKB-SubCell"/>
</dbReference>
<comment type="caution">
    <text evidence="17">The sequence shown here is derived from an EMBL/GenBank/DDBJ whole genome shotgun (WGS) entry which is preliminary data.</text>
</comment>
<keyword evidence="18" id="KW-1185">Reference proteome</keyword>
<accession>A0A371FQT0</accession>
<dbReference type="EMBL" id="QJKJ01008137">
    <property type="protein sequence ID" value="RDX80694.1"/>
    <property type="molecule type" value="Genomic_DNA"/>
</dbReference>
<keyword evidence="17" id="KW-0675">Receptor</keyword>
<dbReference type="SUPFAM" id="SSF52058">
    <property type="entry name" value="L domain-like"/>
    <property type="match status" value="1"/>
</dbReference>
<evidence type="ECO:0000256" key="8">
    <source>
        <dbReference type="ARBA" id="ARBA00022737"/>
    </source>
</evidence>
<feature type="transmembrane region" description="Helical" evidence="14">
    <location>
        <begin position="309"/>
        <end position="333"/>
    </location>
</feature>
<dbReference type="Gene3D" id="3.30.200.20">
    <property type="entry name" value="Phosphorylase Kinase, domain 1"/>
    <property type="match status" value="1"/>
</dbReference>
<dbReference type="SUPFAM" id="SSF56112">
    <property type="entry name" value="Protein kinase-like (PK-like)"/>
    <property type="match status" value="1"/>
</dbReference>
<comment type="similarity">
    <text evidence="13">Belongs to the polygalacturonase-inhibiting protein family.</text>
</comment>
<feature type="signal peptide" evidence="15">
    <location>
        <begin position="1"/>
        <end position="49"/>
    </location>
</feature>
<dbReference type="PROSITE" id="PS51450">
    <property type="entry name" value="LRR"/>
    <property type="match status" value="1"/>
</dbReference>
<evidence type="ECO:0000256" key="7">
    <source>
        <dbReference type="ARBA" id="ARBA00022729"/>
    </source>
</evidence>
<keyword evidence="10 14" id="KW-1133">Transmembrane helix</keyword>
<evidence type="ECO:0000256" key="10">
    <source>
        <dbReference type="ARBA" id="ARBA00022989"/>
    </source>
</evidence>
<dbReference type="InterPro" id="IPR011009">
    <property type="entry name" value="Kinase-like_dom_sf"/>
</dbReference>
<dbReference type="FunFam" id="3.80.10.10:FF:000400">
    <property type="entry name" value="Nuclear pore complex protein NUP107"/>
    <property type="match status" value="1"/>
</dbReference>
<feature type="domain" description="Protein kinase" evidence="16">
    <location>
        <begin position="403"/>
        <end position="669"/>
    </location>
</feature>
<dbReference type="InterPro" id="IPR001611">
    <property type="entry name" value="Leu-rich_rpt"/>
</dbReference>
<keyword evidence="3" id="KW-0134">Cell wall</keyword>
<reference evidence="17" key="1">
    <citation type="submission" date="2018-05" db="EMBL/GenBank/DDBJ databases">
        <title>Draft genome of Mucuna pruriens seed.</title>
        <authorList>
            <person name="Nnadi N.E."/>
            <person name="Vos R."/>
            <person name="Hasami M.H."/>
            <person name="Devisetty U.K."/>
            <person name="Aguiy J.C."/>
        </authorList>
    </citation>
    <scope>NUCLEOTIDE SEQUENCE [LARGE SCALE GENOMIC DNA]</scope>
    <source>
        <strain evidence="17">JCA_2017</strain>
    </source>
</reference>
<organism evidence="17 18">
    <name type="scientific">Mucuna pruriens</name>
    <name type="common">Velvet bean</name>
    <name type="synonym">Dolichos pruriens</name>
    <dbReference type="NCBI Taxonomy" id="157652"/>
    <lineage>
        <taxon>Eukaryota</taxon>
        <taxon>Viridiplantae</taxon>
        <taxon>Streptophyta</taxon>
        <taxon>Embryophyta</taxon>
        <taxon>Tracheophyta</taxon>
        <taxon>Spermatophyta</taxon>
        <taxon>Magnoliopsida</taxon>
        <taxon>eudicotyledons</taxon>
        <taxon>Gunneridae</taxon>
        <taxon>Pentapetalae</taxon>
        <taxon>rosids</taxon>
        <taxon>fabids</taxon>
        <taxon>Fabales</taxon>
        <taxon>Fabaceae</taxon>
        <taxon>Papilionoideae</taxon>
        <taxon>50 kb inversion clade</taxon>
        <taxon>NPAAA clade</taxon>
        <taxon>indigoferoid/millettioid clade</taxon>
        <taxon>Phaseoleae</taxon>
        <taxon>Mucuna</taxon>
    </lineage>
</organism>
<dbReference type="GO" id="GO:0004672">
    <property type="term" value="F:protein kinase activity"/>
    <property type="evidence" value="ECO:0007669"/>
    <property type="project" value="InterPro"/>
</dbReference>
<keyword evidence="4" id="KW-0964">Secreted</keyword>
<dbReference type="InterPro" id="IPR046959">
    <property type="entry name" value="PRK1-6/SRF4-like"/>
</dbReference>
<evidence type="ECO:0000313" key="17">
    <source>
        <dbReference type="EMBL" id="RDX80694.1"/>
    </source>
</evidence>
<evidence type="ECO:0000256" key="15">
    <source>
        <dbReference type="SAM" id="SignalP"/>
    </source>
</evidence>
<feature type="chain" id="PRO_5016860179" evidence="15">
    <location>
        <begin position="50"/>
        <end position="680"/>
    </location>
</feature>
<name>A0A371FQT0_MUCPR</name>
<dbReference type="Pfam" id="PF00560">
    <property type="entry name" value="LRR_1"/>
    <property type="match status" value="1"/>
</dbReference>
<dbReference type="AlphaFoldDB" id="A0A371FQT0"/>
<keyword evidence="7 15" id="KW-0732">Signal</keyword>
<dbReference type="OrthoDB" id="4062651at2759"/>
<evidence type="ECO:0000256" key="6">
    <source>
        <dbReference type="ARBA" id="ARBA00022692"/>
    </source>
</evidence>
<proteinExistence type="inferred from homology"/>
<evidence type="ECO:0000256" key="3">
    <source>
        <dbReference type="ARBA" id="ARBA00022512"/>
    </source>
</evidence>
<evidence type="ECO:0000256" key="2">
    <source>
        <dbReference type="ARBA" id="ARBA00004191"/>
    </source>
</evidence>
<keyword evidence="6 14" id="KW-0812">Transmembrane</keyword>
<keyword evidence="11 14" id="KW-0472">Membrane</keyword>
<dbReference type="InterPro" id="IPR001245">
    <property type="entry name" value="Ser-Thr/Tyr_kinase_cat_dom"/>
</dbReference>
<evidence type="ECO:0000256" key="5">
    <source>
        <dbReference type="ARBA" id="ARBA00022614"/>
    </source>
</evidence>
<evidence type="ECO:0000256" key="9">
    <source>
        <dbReference type="ARBA" id="ARBA00022821"/>
    </source>
</evidence>
<dbReference type="PANTHER" id="PTHR48007">
    <property type="entry name" value="LEUCINE-RICH REPEAT RECEPTOR-LIKE PROTEIN KINASE PXC1"/>
    <property type="match status" value="1"/>
</dbReference>
<keyword evidence="5" id="KW-0433">Leucine-rich repeat</keyword>
<dbReference type="Pfam" id="PF13855">
    <property type="entry name" value="LRR_8"/>
    <property type="match status" value="1"/>
</dbReference>
<dbReference type="GO" id="GO:0005524">
    <property type="term" value="F:ATP binding"/>
    <property type="evidence" value="ECO:0007669"/>
    <property type="project" value="InterPro"/>
</dbReference>
<evidence type="ECO:0000256" key="4">
    <source>
        <dbReference type="ARBA" id="ARBA00022525"/>
    </source>
</evidence>
<dbReference type="GO" id="GO:0006952">
    <property type="term" value="P:defense response"/>
    <property type="evidence" value="ECO:0007669"/>
    <property type="project" value="UniProtKB-KW"/>
</dbReference>
<dbReference type="InterPro" id="IPR000719">
    <property type="entry name" value="Prot_kinase_dom"/>
</dbReference>
<protein>
    <submittedName>
        <fullName evidence="17">Inactive receptor kinase</fullName>
    </submittedName>
</protein>
<evidence type="ECO:0000256" key="1">
    <source>
        <dbReference type="ARBA" id="ARBA00004170"/>
    </source>
</evidence>
<keyword evidence="9" id="KW-0611">Plant defense</keyword>
<dbReference type="InterPro" id="IPR032675">
    <property type="entry name" value="LRR_dom_sf"/>
</dbReference>
<evidence type="ECO:0000259" key="16">
    <source>
        <dbReference type="PROSITE" id="PS50011"/>
    </source>
</evidence>
<keyword evidence="17" id="KW-0808">Transferase</keyword>
<evidence type="ECO:0000256" key="14">
    <source>
        <dbReference type="SAM" id="Phobius"/>
    </source>
</evidence>
<dbReference type="Pfam" id="PF07714">
    <property type="entry name" value="PK_Tyr_Ser-Thr"/>
    <property type="match status" value="1"/>
</dbReference>
<keyword evidence="8" id="KW-0677">Repeat</keyword>